<dbReference type="PROSITE" id="PS51462">
    <property type="entry name" value="NUDIX"/>
    <property type="match status" value="1"/>
</dbReference>
<dbReference type="Gene3D" id="3.90.79.10">
    <property type="entry name" value="Nucleoside Triphosphate Pyrophosphohydrolase"/>
    <property type="match status" value="1"/>
</dbReference>
<dbReference type="KEGG" id="dpp:DICPUDRAFT_81813"/>
<dbReference type="VEuPathDB" id="AmoebaDB:DICPUDRAFT_81813"/>
<dbReference type="InterPro" id="IPR015797">
    <property type="entry name" value="NUDIX_hydrolase-like_dom_sf"/>
</dbReference>
<evidence type="ECO:0000256" key="2">
    <source>
        <dbReference type="SAM" id="Coils"/>
    </source>
</evidence>
<dbReference type="CDD" id="cd18888">
    <property type="entry name" value="NUDIX_ADPRase_Nudt5"/>
    <property type="match status" value="1"/>
</dbReference>
<gene>
    <name evidence="4" type="ORF">DICPUDRAFT_81813</name>
</gene>
<feature type="domain" description="Nudix hydrolase" evidence="3">
    <location>
        <begin position="47"/>
        <end position="182"/>
    </location>
</feature>
<dbReference type="GeneID" id="10507315"/>
<keyword evidence="5" id="KW-1185">Reference proteome</keyword>
<organism evidence="4 5">
    <name type="scientific">Dictyostelium purpureum</name>
    <name type="common">Slime mold</name>
    <dbReference type="NCBI Taxonomy" id="5786"/>
    <lineage>
        <taxon>Eukaryota</taxon>
        <taxon>Amoebozoa</taxon>
        <taxon>Evosea</taxon>
        <taxon>Eumycetozoa</taxon>
        <taxon>Dictyostelia</taxon>
        <taxon>Dictyosteliales</taxon>
        <taxon>Dictyosteliaceae</taxon>
        <taxon>Dictyostelium</taxon>
    </lineage>
</organism>
<dbReference type="SUPFAM" id="SSF55811">
    <property type="entry name" value="Nudix"/>
    <property type="match status" value="1"/>
</dbReference>
<evidence type="ECO:0000259" key="3">
    <source>
        <dbReference type="PROSITE" id="PS51462"/>
    </source>
</evidence>
<evidence type="ECO:0000256" key="1">
    <source>
        <dbReference type="ARBA" id="ARBA00022801"/>
    </source>
</evidence>
<dbReference type="GO" id="GO:0006753">
    <property type="term" value="P:nucleoside phosphate metabolic process"/>
    <property type="evidence" value="ECO:0000318"/>
    <property type="project" value="GO_Central"/>
</dbReference>
<proteinExistence type="predicted"/>
<dbReference type="InterPro" id="IPR000086">
    <property type="entry name" value="NUDIX_hydrolase_dom"/>
</dbReference>
<dbReference type="GO" id="GO:0047631">
    <property type="term" value="F:ADP-ribose diphosphatase activity"/>
    <property type="evidence" value="ECO:0000318"/>
    <property type="project" value="GO_Central"/>
</dbReference>
<name>F0ZUN6_DICPU</name>
<sequence>MSHLKGSIKKIDVALKLKWIQLDNITYIDSKGRERLWESASRTTKKGDTDGVDIIATVKKPDGKKYVVLILQYRPPVNNLVLEFPAGLVDGDEDVEKAAIRELKEETGYVANKVLLTSPSLPLECGMSDANAKICVVDLEETISQGQELEDSEDIEVYYLALDNLYNEIEDLRKKLNCLVAVQLYTFAMGLNFNNILNGNK</sequence>
<keyword evidence="2" id="KW-0175">Coiled coil</keyword>
<dbReference type="RefSeq" id="XP_003291142.1">
    <property type="nucleotide sequence ID" value="XM_003291094.1"/>
</dbReference>
<accession>F0ZUN6</accession>
<dbReference type="eggNOG" id="KOG3041">
    <property type="taxonomic scope" value="Eukaryota"/>
</dbReference>
<dbReference type="FunCoup" id="F0ZUN6">
    <property type="interactions" value="304"/>
</dbReference>
<dbReference type="PROSITE" id="PS00893">
    <property type="entry name" value="NUDIX_BOX"/>
    <property type="match status" value="1"/>
</dbReference>
<dbReference type="Pfam" id="PF00293">
    <property type="entry name" value="NUDIX"/>
    <property type="match status" value="1"/>
</dbReference>
<dbReference type="OrthoDB" id="10249920at2759"/>
<dbReference type="OMA" id="NDPGLCN"/>
<feature type="coiled-coil region" evidence="2">
    <location>
        <begin position="155"/>
        <end position="182"/>
    </location>
</feature>
<evidence type="ECO:0000313" key="5">
    <source>
        <dbReference type="Proteomes" id="UP000001064"/>
    </source>
</evidence>
<dbReference type="GO" id="GO:0019693">
    <property type="term" value="P:ribose phosphate metabolic process"/>
    <property type="evidence" value="ECO:0000318"/>
    <property type="project" value="GO_Central"/>
</dbReference>
<dbReference type="InParanoid" id="F0ZUN6"/>
<reference evidence="5" key="1">
    <citation type="journal article" date="2011" name="Genome Biol.">
        <title>Comparative genomics of the social amoebae Dictyostelium discoideum and Dictyostelium purpureum.</title>
        <authorList>
            <consortium name="US DOE Joint Genome Institute (JGI-PGF)"/>
            <person name="Sucgang R."/>
            <person name="Kuo A."/>
            <person name="Tian X."/>
            <person name="Salerno W."/>
            <person name="Parikh A."/>
            <person name="Feasley C.L."/>
            <person name="Dalin E."/>
            <person name="Tu H."/>
            <person name="Huang E."/>
            <person name="Barry K."/>
            <person name="Lindquist E."/>
            <person name="Shapiro H."/>
            <person name="Bruce D."/>
            <person name="Schmutz J."/>
            <person name="Salamov A."/>
            <person name="Fey P."/>
            <person name="Gaudet P."/>
            <person name="Anjard C."/>
            <person name="Babu M.M."/>
            <person name="Basu S."/>
            <person name="Bushmanova Y."/>
            <person name="van der Wel H."/>
            <person name="Katoh-Kurasawa M."/>
            <person name="Dinh C."/>
            <person name="Coutinho P.M."/>
            <person name="Saito T."/>
            <person name="Elias M."/>
            <person name="Schaap P."/>
            <person name="Kay R.R."/>
            <person name="Henrissat B."/>
            <person name="Eichinger L."/>
            <person name="Rivero F."/>
            <person name="Putnam N.H."/>
            <person name="West C.M."/>
            <person name="Loomis W.F."/>
            <person name="Chisholm R.L."/>
            <person name="Shaulsky G."/>
            <person name="Strassmann J.E."/>
            <person name="Queller D.C."/>
            <person name="Kuspa A."/>
            <person name="Grigoriev I.V."/>
        </authorList>
    </citation>
    <scope>NUCLEOTIDE SEQUENCE [LARGE SCALE GENOMIC DNA]</scope>
    <source>
        <strain evidence="5">QSDP1</strain>
    </source>
</reference>
<dbReference type="AlphaFoldDB" id="F0ZUN6"/>
<dbReference type="STRING" id="5786.F0ZUN6"/>
<dbReference type="PANTHER" id="PTHR11839">
    <property type="entry name" value="UDP/ADP-SUGAR PYROPHOSPHATASE"/>
    <property type="match status" value="1"/>
</dbReference>
<evidence type="ECO:0000313" key="4">
    <source>
        <dbReference type="EMBL" id="EGC32340.1"/>
    </source>
</evidence>
<dbReference type="Proteomes" id="UP000001064">
    <property type="component" value="Unassembled WGS sequence"/>
</dbReference>
<dbReference type="PANTHER" id="PTHR11839:SF1">
    <property type="entry name" value="ADP-SUGAR PYROPHOSPHATASE"/>
    <property type="match status" value="1"/>
</dbReference>
<protein>
    <recommendedName>
        <fullName evidence="3">Nudix hydrolase domain-containing protein</fullName>
    </recommendedName>
</protein>
<dbReference type="InterPro" id="IPR020084">
    <property type="entry name" value="NUDIX_hydrolase_CS"/>
</dbReference>
<keyword evidence="1" id="KW-0378">Hydrolase</keyword>
<dbReference type="EMBL" id="GL871198">
    <property type="protein sequence ID" value="EGC32340.1"/>
    <property type="molecule type" value="Genomic_DNA"/>
</dbReference>